<sequence>MRAYRGIWATAIAGSALAALLAGGARLGWWGVAGTLIGLAVLGGSLALSWVEGERRWRIAGSCASWLALTGLLLVGLPCALGGWGVLVLLGLAVSSPPLLERGARWLRGRSSAATSDTLERWSIRDLERRWLRTSEQLRDRRTPPGVALQLVCERERLLDAIERSNPGEFAARLARSGWPSAGSVVDL</sequence>
<keyword evidence="3" id="KW-1185">Reference proteome</keyword>
<feature type="transmembrane region" description="Helical" evidence="1">
    <location>
        <begin position="28"/>
        <end position="50"/>
    </location>
</feature>
<gene>
    <name evidence="2" type="ORF">FHU40_003576</name>
</gene>
<keyword evidence="1" id="KW-0812">Transmembrane</keyword>
<name>A0A7W4Z294_9ACTN</name>
<dbReference type="RefSeq" id="WP_183593533.1">
    <property type="nucleotide sequence ID" value="NZ_JACHWR010000002.1"/>
</dbReference>
<protein>
    <submittedName>
        <fullName evidence="2">Uncharacterized protein</fullName>
    </submittedName>
</protein>
<evidence type="ECO:0000313" key="3">
    <source>
        <dbReference type="Proteomes" id="UP000589626"/>
    </source>
</evidence>
<dbReference type="Proteomes" id="UP000589626">
    <property type="component" value="Unassembled WGS sequence"/>
</dbReference>
<keyword evidence="1" id="KW-1133">Transmembrane helix</keyword>
<dbReference type="AlphaFoldDB" id="A0A7W4Z294"/>
<dbReference type="EMBL" id="JACHWR010000002">
    <property type="protein sequence ID" value="MBB3043758.1"/>
    <property type="molecule type" value="Genomic_DNA"/>
</dbReference>
<proteinExistence type="predicted"/>
<evidence type="ECO:0000313" key="2">
    <source>
        <dbReference type="EMBL" id="MBB3043758.1"/>
    </source>
</evidence>
<evidence type="ECO:0000256" key="1">
    <source>
        <dbReference type="SAM" id="Phobius"/>
    </source>
</evidence>
<organism evidence="2 3">
    <name type="scientific">Nocardioides soli</name>
    <dbReference type="NCBI Taxonomy" id="1036020"/>
    <lineage>
        <taxon>Bacteria</taxon>
        <taxon>Bacillati</taxon>
        <taxon>Actinomycetota</taxon>
        <taxon>Actinomycetes</taxon>
        <taxon>Propionibacteriales</taxon>
        <taxon>Nocardioidaceae</taxon>
        <taxon>Nocardioides</taxon>
    </lineage>
</organism>
<feature type="transmembrane region" description="Helical" evidence="1">
    <location>
        <begin position="81"/>
        <end position="100"/>
    </location>
</feature>
<reference evidence="2 3" key="1">
    <citation type="submission" date="2020-08" db="EMBL/GenBank/DDBJ databases">
        <title>Sequencing the genomes of 1000 actinobacteria strains.</title>
        <authorList>
            <person name="Klenk H.-P."/>
        </authorList>
    </citation>
    <scope>NUCLEOTIDE SEQUENCE [LARGE SCALE GENOMIC DNA]</scope>
    <source>
        <strain evidence="2 3">DSM 105498</strain>
    </source>
</reference>
<comment type="caution">
    <text evidence="2">The sequence shown here is derived from an EMBL/GenBank/DDBJ whole genome shotgun (WGS) entry which is preliminary data.</text>
</comment>
<accession>A0A7W4Z294</accession>
<keyword evidence="1" id="KW-0472">Membrane</keyword>